<evidence type="ECO:0000256" key="2">
    <source>
        <dbReference type="ARBA" id="ARBA00006730"/>
    </source>
</evidence>
<evidence type="ECO:0000256" key="4">
    <source>
        <dbReference type="ARBA" id="ARBA00022827"/>
    </source>
</evidence>
<dbReference type="Gene3D" id="3.30.9.10">
    <property type="entry name" value="D-Amino Acid Oxidase, subunit A, domain 2"/>
    <property type="match status" value="1"/>
</dbReference>
<dbReference type="OrthoDB" id="2015447at2759"/>
<dbReference type="SUPFAM" id="SSF54373">
    <property type="entry name" value="FAD-linked reductases, C-terminal domain"/>
    <property type="match status" value="1"/>
</dbReference>
<evidence type="ECO:0000256" key="3">
    <source>
        <dbReference type="ARBA" id="ARBA00022630"/>
    </source>
</evidence>
<keyword evidence="4" id="KW-0274">FAD</keyword>
<accession>A0A1M2VIZ1</accession>
<dbReference type="InterPro" id="IPR023209">
    <property type="entry name" value="DAO"/>
</dbReference>
<dbReference type="GO" id="GO:0071949">
    <property type="term" value="F:FAD binding"/>
    <property type="evidence" value="ECO:0007669"/>
    <property type="project" value="InterPro"/>
</dbReference>
<comment type="cofactor">
    <cofactor evidence="1">
        <name>FAD</name>
        <dbReference type="ChEBI" id="CHEBI:57692"/>
    </cofactor>
</comment>
<evidence type="ECO:0000313" key="8">
    <source>
        <dbReference type="Proteomes" id="UP000184267"/>
    </source>
</evidence>
<proteinExistence type="inferred from homology"/>
<keyword evidence="8" id="KW-1185">Reference proteome</keyword>
<protein>
    <submittedName>
        <fullName evidence="7">D-amino-acid oxidase</fullName>
    </submittedName>
</protein>
<evidence type="ECO:0000256" key="5">
    <source>
        <dbReference type="ARBA" id="ARBA00023002"/>
    </source>
</evidence>
<dbReference type="SUPFAM" id="SSF51971">
    <property type="entry name" value="Nucleotide-binding domain"/>
    <property type="match status" value="1"/>
</dbReference>
<dbReference type="EMBL" id="MNAD01001168">
    <property type="protein sequence ID" value="OJT07546.1"/>
    <property type="molecule type" value="Genomic_DNA"/>
</dbReference>
<dbReference type="PANTHER" id="PTHR11530">
    <property type="entry name" value="D-AMINO ACID OXIDASE"/>
    <property type="match status" value="1"/>
</dbReference>
<name>A0A1M2VIZ1_TRAPU</name>
<feature type="non-terminal residue" evidence="7">
    <location>
        <position position="1"/>
    </location>
</feature>
<keyword evidence="5" id="KW-0560">Oxidoreductase</keyword>
<dbReference type="PANTHER" id="PTHR11530:SF25">
    <property type="entry name" value="FAD DEPENDENT OXIDOREDUCTASE DOMAIN-CONTAINING PROTEIN"/>
    <property type="match status" value="1"/>
</dbReference>
<evidence type="ECO:0000313" key="7">
    <source>
        <dbReference type="EMBL" id="OJT07546.1"/>
    </source>
</evidence>
<dbReference type="Proteomes" id="UP000184267">
    <property type="component" value="Unassembled WGS sequence"/>
</dbReference>
<comment type="caution">
    <text evidence="7">The sequence shown here is derived from an EMBL/GenBank/DDBJ whole genome shotgun (WGS) entry which is preliminary data.</text>
</comment>
<organism evidence="7 8">
    <name type="scientific">Trametes pubescens</name>
    <name type="common">White-rot fungus</name>
    <dbReference type="NCBI Taxonomy" id="154538"/>
    <lineage>
        <taxon>Eukaryota</taxon>
        <taxon>Fungi</taxon>
        <taxon>Dikarya</taxon>
        <taxon>Basidiomycota</taxon>
        <taxon>Agaricomycotina</taxon>
        <taxon>Agaricomycetes</taxon>
        <taxon>Polyporales</taxon>
        <taxon>Polyporaceae</taxon>
        <taxon>Trametes</taxon>
    </lineage>
</organism>
<comment type="similarity">
    <text evidence="2">Belongs to the DAMOX/DASOX family.</text>
</comment>
<keyword evidence="3" id="KW-0285">Flavoprotein</keyword>
<dbReference type="STRING" id="154538.A0A1M2VIZ1"/>
<sequence>SFDTPLLHIDFDRKPLIAPTANAPHILIIGGGIIGLSTAWTLLDSGFKVTVLAEQFASRDGLRLTSQIAGALWEYPPAVCGHTSDATALESSKRWAMISYHVYKHMAANPVLQDQFSVQMRETVFFFDKRVRDDPEQLRKMREMERSGIAGFRHNTSAVHELGLDKKRWIDAYEVLSPLIDTDKALSRITKLVEDKGATLVVGSVTGDLLPQEQALLTKYRADAIVNASGLGSFTLANDDKVYPLRGAVLRLLNDGQKFEKIKKALVVSATANGHVKSEFIFIVPRNENILYVGGFSEPDQVDRIDEDHENVKKIARDAQEFLPDLDTDHCDPAYPLAQGLRPARIGDVRVERELRPPAAGAGSPHSRIVHCYGHAGAGWSLAFGSALEVKTLVEDALEQLPPTPMKDAAASAVSHAQVSHLEHSGALEKPATNGLKAQAVQTWLAQPSEFCD</sequence>
<dbReference type="Gene3D" id="3.40.50.720">
    <property type="entry name" value="NAD(P)-binding Rossmann-like Domain"/>
    <property type="match status" value="1"/>
</dbReference>
<evidence type="ECO:0000259" key="6">
    <source>
        <dbReference type="Pfam" id="PF01266"/>
    </source>
</evidence>
<dbReference type="GO" id="GO:0019478">
    <property type="term" value="P:D-amino acid catabolic process"/>
    <property type="evidence" value="ECO:0007669"/>
    <property type="project" value="TreeGrafter"/>
</dbReference>
<gene>
    <name evidence="7" type="ORF">TRAPUB_1569</name>
</gene>
<dbReference type="AlphaFoldDB" id="A0A1M2VIZ1"/>
<dbReference type="GO" id="GO:0003884">
    <property type="term" value="F:D-amino-acid oxidase activity"/>
    <property type="evidence" value="ECO:0007669"/>
    <property type="project" value="InterPro"/>
</dbReference>
<evidence type="ECO:0000256" key="1">
    <source>
        <dbReference type="ARBA" id="ARBA00001974"/>
    </source>
</evidence>
<feature type="domain" description="FAD dependent oxidoreductase" evidence="6">
    <location>
        <begin position="26"/>
        <end position="389"/>
    </location>
</feature>
<dbReference type="Pfam" id="PF01266">
    <property type="entry name" value="DAO"/>
    <property type="match status" value="1"/>
</dbReference>
<dbReference type="InterPro" id="IPR006076">
    <property type="entry name" value="FAD-dep_OxRdtase"/>
</dbReference>
<dbReference type="GO" id="GO:0005737">
    <property type="term" value="C:cytoplasm"/>
    <property type="evidence" value="ECO:0007669"/>
    <property type="project" value="TreeGrafter"/>
</dbReference>
<dbReference type="OMA" id="TIVAEQW"/>
<reference evidence="7 8" key="1">
    <citation type="submission" date="2016-10" db="EMBL/GenBank/DDBJ databases">
        <title>Genome sequence of the basidiomycete white-rot fungus Trametes pubescens.</title>
        <authorList>
            <person name="Makela M.R."/>
            <person name="Granchi Z."/>
            <person name="Peng M."/>
            <person name="De Vries R.P."/>
            <person name="Grigoriev I."/>
            <person name="Riley R."/>
            <person name="Hilden K."/>
        </authorList>
    </citation>
    <scope>NUCLEOTIDE SEQUENCE [LARGE SCALE GENOMIC DNA]</scope>
    <source>
        <strain evidence="7 8">FBCC735</strain>
    </source>
</reference>